<proteinExistence type="predicted"/>
<accession>A0AAD6YHJ0</accession>
<keyword evidence="2" id="KW-1185">Reference proteome</keyword>
<gene>
    <name evidence="1" type="ORF">GGX14DRAFT_389723</name>
</gene>
<sequence>MYQHYCTIVEHLIYQNPIYACALNASLHGDASLLAYQPQFDFRETVLTPLLCSDLQIENDLRTFAGWNGLSIKSRIFILPLTVGSKFCELSTFAWQQAPESTLVIRHGDDHTSLFVPPGPASLAGDIARTFLRTGVMPGPRSDAQVTILGHGDTRGPIPGAYDVPTGAIAGDVSSVEDIV</sequence>
<evidence type="ECO:0000313" key="2">
    <source>
        <dbReference type="Proteomes" id="UP001219525"/>
    </source>
</evidence>
<evidence type="ECO:0000313" key="1">
    <source>
        <dbReference type="EMBL" id="KAJ7220360.1"/>
    </source>
</evidence>
<protein>
    <submittedName>
        <fullName evidence="1">Uncharacterized protein</fullName>
    </submittedName>
</protein>
<dbReference type="Proteomes" id="UP001219525">
    <property type="component" value="Unassembled WGS sequence"/>
</dbReference>
<dbReference type="AlphaFoldDB" id="A0AAD6YHJ0"/>
<name>A0AAD6YHJ0_9AGAR</name>
<organism evidence="1 2">
    <name type="scientific">Mycena pura</name>
    <dbReference type="NCBI Taxonomy" id="153505"/>
    <lineage>
        <taxon>Eukaryota</taxon>
        <taxon>Fungi</taxon>
        <taxon>Dikarya</taxon>
        <taxon>Basidiomycota</taxon>
        <taxon>Agaricomycotina</taxon>
        <taxon>Agaricomycetes</taxon>
        <taxon>Agaricomycetidae</taxon>
        <taxon>Agaricales</taxon>
        <taxon>Marasmiineae</taxon>
        <taxon>Mycenaceae</taxon>
        <taxon>Mycena</taxon>
    </lineage>
</organism>
<comment type="caution">
    <text evidence="1">The sequence shown here is derived from an EMBL/GenBank/DDBJ whole genome shotgun (WGS) entry which is preliminary data.</text>
</comment>
<dbReference type="EMBL" id="JARJCW010000010">
    <property type="protein sequence ID" value="KAJ7220360.1"/>
    <property type="molecule type" value="Genomic_DNA"/>
</dbReference>
<reference evidence="1" key="1">
    <citation type="submission" date="2023-03" db="EMBL/GenBank/DDBJ databases">
        <title>Massive genome expansion in bonnet fungi (Mycena s.s.) driven by repeated elements and novel gene families across ecological guilds.</title>
        <authorList>
            <consortium name="Lawrence Berkeley National Laboratory"/>
            <person name="Harder C.B."/>
            <person name="Miyauchi S."/>
            <person name="Viragh M."/>
            <person name="Kuo A."/>
            <person name="Thoen E."/>
            <person name="Andreopoulos B."/>
            <person name="Lu D."/>
            <person name="Skrede I."/>
            <person name="Drula E."/>
            <person name="Henrissat B."/>
            <person name="Morin E."/>
            <person name="Kohler A."/>
            <person name="Barry K."/>
            <person name="LaButti K."/>
            <person name="Morin E."/>
            <person name="Salamov A."/>
            <person name="Lipzen A."/>
            <person name="Mereny Z."/>
            <person name="Hegedus B."/>
            <person name="Baldrian P."/>
            <person name="Stursova M."/>
            <person name="Weitz H."/>
            <person name="Taylor A."/>
            <person name="Grigoriev I.V."/>
            <person name="Nagy L.G."/>
            <person name="Martin F."/>
            <person name="Kauserud H."/>
        </authorList>
    </citation>
    <scope>NUCLEOTIDE SEQUENCE</scope>
    <source>
        <strain evidence="1">9144</strain>
    </source>
</reference>